<dbReference type="InterPro" id="IPR000792">
    <property type="entry name" value="Tscrpt_reg_LuxR_C"/>
</dbReference>
<evidence type="ECO:0000313" key="8">
    <source>
        <dbReference type="Proteomes" id="UP000029074"/>
    </source>
</evidence>
<dbReference type="Gene3D" id="3.40.50.2300">
    <property type="match status" value="1"/>
</dbReference>
<dbReference type="STRING" id="561180.BIFGAL_03310"/>
<dbReference type="OrthoDB" id="3243323at2"/>
<dbReference type="SUPFAM" id="SSF46894">
    <property type="entry name" value="C-terminal effector domain of the bipartite response regulators"/>
    <property type="match status" value="1"/>
</dbReference>
<dbReference type="Proteomes" id="UP000003656">
    <property type="component" value="Unassembled WGS sequence"/>
</dbReference>
<proteinExistence type="predicted"/>
<reference evidence="6 8" key="2">
    <citation type="submission" date="2014-03" db="EMBL/GenBank/DDBJ databases">
        <title>Genomics of Bifidobacteria.</title>
        <authorList>
            <person name="Ventura M."/>
            <person name="Milani C."/>
            <person name="Lugli G.A."/>
        </authorList>
    </citation>
    <scope>NUCLEOTIDE SEQUENCE [LARGE SCALE GENOMIC DNA]</scope>
    <source>
        <strain evidence="6 8">LMG 11596</strain>
    </source>
</reference>
<comment type="caution">
    <text evidence="5">The sequence shown here is derived from an EMBL/GenBank/DDBJ whole genome shotgun (WGS) entry which is preliminary data.</text>
</comment>
<dbReference type="Gene3D" id="1.10.10.10">
    <property type="entry name" value="Winged helix-like DNA-binding domain superfamily/Winged helix DNA-binding domain"/>
    <property type="match status" value="1"/>
</dbReference>
<dbReference type="PANTHER" id="PTHR44688">
    <property type="entry name" value="DNA-BINDING TRANSCRIPTIONAL ACTIVATOR DEVR_DOSR"/>
    <property type="match status" value="1"/>
</dbReference>
<dbReference type="GO" id="GO:0003677">
    <property type="term" value="F:DNA binding"/>
    <property type="evidence" value="ECO:0007669"/>
    <property type="project" value="UniProtKB-KW"/>
</dbReference>
<evidence type="ECO:0000313" key="5">
    <source>
        <dbReference type="EMBL" id="EFA23193.1"/>
    </source>
</evidence>
<evidence type="ECO:0000313" key="7">
    <source>
        <dbReference type="Proteomes" id="UP000003656"/>
    </source>
</evidence>
<dbReference type="PROSITE" id="PS50043">
    <property type="entry name" value="HTH_LUXR_2"/>
    <property type="match status" value="1"/>
</dbReference>
<evidence type="ECO:0000259" key="4">
    <source>
        <dbReference type="PROSITE" id="PS50043"/>
    </source>
</evidence>
<evidence type="ECO:0000256" key="2">
    <source>
        <dbReference type="ARBA" id="ARBA00023125"/>
    </source>
</evidence>
<dbReference type="CDD" id="cd06170">
    <property type="entry name" value="LuxR_C_like"/>
    <property type="match status" value="1"/>
</dbReference>
<dbReference type="Pfam" id="PF00196">
    <property type="entry name" value="GerE"/>
    <property type="match status" value="1"/>
</dbReference>
<dbReference type="EMBL" id="JGYW01000005">
    <property type="protein sequence ID" value="KFI58859.1"/>
    <property type="molecule type" value="Genomic_DNA"/>
</dbReference>
<keyword evidence="8" id="KW-1185">Reference proteome</keyword>
<dbReference type="InterPro" id="IPR036388">
    <property type="entry name" value="WH-like_DNA-bd_sf"/>
</dbReference>
<evidence type="ECO:0000256" key="1">
    <source>
        <dbReference type="ARBA" id="ARBA00023015"/>
    </source>
</evidence>
<keyword evidence="1" id="KW-0805">Transcription regulation</keyword>
<reference evidence="5 7" key="1">
    <citation type="submission" date="2009-11" db="EMBL/GenBank/DDBJ databases">
        <authorList>
            <person name="Weinstock G."/>
            <person name="Sodergren E."/>
            <person name="Clifton S."/>
            <person name="Fulton L."/>
            <person name="Fulton B."/>
            <person name="Courtney L."/>
            <person name="Fronick C."/>
            <person name="Harrison M."/>
            <person name="Strong C."/>
            <person name="Farmer C."/>
            <person name="Delahaunty K."/>
            <person name="Markovic C."/>
            <person name="Hall O."/>
            <person name="Minx P."/>
            <person name="Tomlinson C."/>
            <person name="Mitreva M."/>
            <person name="Nelson J."/>
            <person name="Hou S."/>
            <person name="Wollam A."/>
            <person name="Pepin K.H."/>
            <person name="Johnson M."/>
            <person name="Bhonagiri V."/>
            <person name="Nash W.E."/>
            <person name="Warren W."/>
            <person name="Chinwalla A."/>
            <person name="Mardis E.R."/>
            <person name="Wilson R.K."/>
        </authorList>
    </citation>
    <scope>NUCLEOTIDE SEQUENCE [LARGE SCALE GENOMIC DNA]</scope>
    <source>
        <strain evidence="5 7">DSM 20093</strain>
    </source>
</reference>
<dbReference type="SUPFAM" id="SSF52172">
    <property type="entry name" value="CheY-like"/>
    <property type="match status" value="1"/>
</dbReference>
<dbReference type="eggNOG" id="COG2197">
    <property type="taxonomic scope" value="Bacteria"/>
</dbReference>
<sequence length="217" mass="24473">MGMADTMAMRIALIEHDAFAAHMLLHLLNKTFPHAQVDSYTGRESNLIRRIAQDSYDVVVACMELDLFTGPGLCAAFRKLNDHTPLLGITSYPAHRYEHVLRQCGAQGLVSKNEPKKLLAAVASTAQHRVMHGFTQPYQAHHDLLQRRTLHRNLSAREATVLHLFMQYGNNSKAIGRDLHIHPETARKHLQNIRRKLGVADLTELRTVASNYDLELA</sequence>
<name>D1NTY9_9BIFI</name>
<evidence type="ECO:0000313" key="6">
    <source>
        <dbReference type="EMBL" id="KFI58859.1"/>
    </source>
</evidence>
<dbReference type="GO" id="GO:0006355">
    <property type="term" value="P:regulation of DNA-templated transcription"/>
    <property type="evidence" value="ECO:0007669"/>
    <property type="project" value="InterPro"/>
</dbReference>
<gene>
    <name evidence="6" type="ORF">BGLCM_1154</name>
    <name evidence="5" type="ORF">BIFGAL_03310</name>
</gene>
<keyword evidence="2" id="KW-0238">DNA-binding</keyword>
<dbReference type="EMBL" id="ABXB03000002">
    <property type="protein sequence ID" value="EFA23193.1"/>
    <property type="molecule type" value="Genomic_DNA"/>
</dbReference>
<dbReference type="SMART" id="SM00421">
    <property type="entry name" value="HTH_LUXR"/>
    <property type="match status" value="1"/>
</dbReference>
<keyword evidence="3" id="KW-0804">Transcription</keyword>
<dbReference type="InterPro" id="IPR011006">
    <property type="entry name" value="CheY-like_superfamily"/>
</dbReference>
<dbReference type="Proteomes" id="UP000029074">
    <property type="component" value="Unassembled WGS sequence"/>
</dbReference>
<dbReference type="PANTHER" id="PTHR44688:SF16">
    <property type="entry name" value="DNA-BINDING TRANSCRIPTIONAL ACTIVATOR DEVR_DOSR"/>
    <property type="match status" value="1"/>
</dbReference>
<evidence type="ECO:0000256" key="3">
    <source>
        <dbReference type="ARBA" id="ARBA00023163"/>
    </source>
</evidence>
<accession>D1NTY9</accession>
<feature type="domain" description="HTH luxR-type" evidence="4">
    <location>
        <begin position="147"/>
        <end position="213"/>
    </location>
</feature>
<dbReference type="InterPro" id="IPR016032">
    <property type="entry name" value="Sig_transdc_resp-reg_C-effctor"/>
</dbReference>
<dbReference type="AlphaFoldDB" id="D1NTY9"/>
<protein>
    <submittedName>
        <fullName evidence="5 6">Transcriptional regulator, LuxR family</fullName>
    </submittedName>
</protein>
<organism evidence="5 7">
    <name type="scientific">Bifidobacterium gallicum DSM 20093 = LMG 11596</name>
    <dbReference type="NCBI Taxonomy" id="561180"/>
    <lineage>
        <taxon>Bacteria</taxon>
        <taxon>Bacillati</taxon>
        <taxon>Actinomycetota</taxon>
        <taxon>Actinomycetes</taxon>
        <taxon>Bifidobacteriales</taxon>
        <taxon>Bifidobacteriaceae</taxon>
        <taxon>Bifidobacterium</taxon>
    </lineage>
</organism>